<organism evidence="1 2">
    <name type="scientific">Candidatus Methanogaster sp</name>
    <dbReference type="NCBI Taxonomy" id="3386292"/>
    <lineage>
        <taxon>Archaea</taxon>
        <taxon>Methanobacteriati</taxon>
        <taxon>Methanobacteriota</taxon>
        <taxon>Stenosarchaea group</taxon>
        <taxon>Methanomicrobia</taxon>
        <taxon>Methanosarcinales</taxon>
        <taxon>ANME-2 cluster</taxon>
        <taxon>Candidatus Methanogasteraceae</taxon>
        <taxon>Candidatus Methanogaster</taxon>
    </lineage>
</organism>
<comment type="caution">
    <text evidence="1">The sequence shown here is derived from an EMBL/GenBank/DDBJ whole genome shotgun (WGS) entry which is preliminary data.</text>
</comment>
<proteinExistence type="predicted"/>
<dbReference type="Proteomes" id="UP000248329">
    <property type="component" value="Unassembled WGS sequence"/>
</dbReference>
<accession>A0AC61L2I8</accession>
<evidence type="ECO:0000313" key="1">
    <source>
        <dbReference type="EMBL" id="PXF60606.1"/>
    </source>
</evidence>
<sequence length="198" mass="22344">MDASTVIFETLYWISYALKYPVILLLMAFVVWSLALAGEFISEYTRRYRDVAGLDELCRKTDVSDLRNGKQTFFVSAFMRDLADQTERKVFNFDRLFGDCEIAMAKRLETTRILATVGPMLGLMGTLIPLGPALMGLAEGNVEQLATNLVIAFATTVLGLFSGAIGFSLTMIRRRWYQQDINDIECILDAFEESYAEK</sequence>
<dbReference type="EMBL" id="PQXF01000014">
    <property type="protein sequence ID" value="PXF60606.1"/>
    <property type="molecule type" value="Genomic_DNA"/>
</dbReference>
<protein>
    <submittedName>
        <fullName evidence="1">MotA/TolQ/ExbB proton channel family protein</fullName>
    </submittedName>
</protein>
<reference evidence="1" key="1">
    <citation type="submission" date="2018-01" db="EMBL/GenBank/DDBJ databases">
        <authorList>
            <person name="Krukenberg V."/>
        </authorList>
    </citation>
    <scope>NUCLEOTIDE SEQUENCE</scope>
    <source>
        <strain evidence="1">E20ANME2</strain>
    </source>
</reference>
<gene>
    <name evidence="1" type="ORF">C4B59_08795</name>
</gene>
<name>A0AC61L2I8_9EURY</name>
<evidence type="ECO:0000313" key="2">
    <source>
        <dbReference type="Proteomes" id="UP000248329"/>
    </source>
</evidence>